<sequence>MAHRTKENDFPSEKDPKFAEKKEQATKSEKVKSTKTKSTDSKSDTESTEAKVEKLTEADLKDLIDQDPDQEITDLEKQVAELQQKNADLEDQYLRSQAEIQNMHTRHQRERENLQKYSAQQLGTAILPVADNLERALSVKAEDEQAQQLHKGVEMVLEHLQQALTANNIEALGEVGEKFDPTKHQAVQTAAADKDHPADTIVQVLQKGYQLKDRVIRPAMVVVAN</sequence>
<keyword evidence="3" id="KW-0963">Cytoplasm</keyword>
<gene>
    <name evidence="3 8" type="primary">grpE</name>
    <name evidence="8" type="ORF">ACFQ4L_05165</name>
</gene>
<feature type="coiled-coil region" evidence="6">
    <location>
        <begin position="72"/>
        <end position="120"/>
    </location>
</feature>
<dbReference type="InterPro" id="IPR000740">
    <property type="entry name" value="GrpE"/>
</dbReference>
<evidence type="ECO:0000256" key="6">
    <source>
        <dbReference type="SAM" id="Coils"/>
    </source>
</evidence>
<dbReference type="CDD" id="cd00446">
    <property type="entry name" value="GrpE"/>
    <property type="match status" value="1"/>
</dbReference>
<dbReference type="SUPFAM" id="SSF58014">
    <property type="entry name" value="Coiled-coil domain of nucleotide exchange factor GrpE"/>
    <property type="match status" value="1"/>
</dbReference>
<dbReference type="PROSITE" id="PS01071">
    <property type="entry name" value="GRPE"/>
    <property type="match status" value="1"/>
</dbReference>
<dbReference type="Gene3D" id="3.90.20.20">
    <property type="match status" value="1"/>
</dbReference>
<dbReference type="InterPro" id="IPR013805">
    <property type="entry name" value="GrpE_CC"/>
</dbReference>
<protein>
    <recommendedName>
        <fullName evidence="3 4">Protein GrpE</fullName>
    </recommendedName>
    <alternativeName>
        <fullName evidence="3">HSP-70 cofactor</fullName>
    </alternativeName>
</protein>
<comment type="caution">
    <text evidence="8">The sequence shown here is derived from an EMBL/GenBank/DDBJ whole genome shotgun (WGS) entry which is preliminary data.</text>
</comment>
<dbReference type="Gene3D" id="2.30.22.10">
    <property type="entry name" value="Head domain of nucleotide exchange factor GrpE"/>
    <property type="match status" value="1"/>
</dbReference>
<comment type="subunit">
    <text evidence="3">Homodimer.</text>
</comment>
<dbReference type="PANTHER" id="PTHR21237">
    <property type="entry name" value="GRPE PROTEIN"/>
    <property type="match status" value="1"/>
</dbReference>
<feature type="compositionally biased region" description="Basic and acidic residues" evidence="7">
    <location>
        <begin position="1"/>
        <end position="64"/>
    </location>
</feature>
<proteinExistence type="inferred from homology"/>
<dbReference type="RefSeq" id="WP_125576454.1">
    <property type="nucleotide sequence ID" value="NZ_JBHTOF010000034.1"/>
</dbReference>
<evidence type="ECO:0000256" key="2">
    <source>
        <dbReference type="ARBA" id="ARBA00023186"/>
    </source>
</evidence>
<organism evidence="8 9">
    <name type="scientific">Lapidilactobacillus mulanensis</name>
    <dbReference type="NCBI Taxonomy" id="2485999"/>
    <lineage>
        <taxon>Bacteria</taxon>
        <taxon>Bacillati</taxon>
        <taxon>Bacillota</taxon>
        <taxon>Bacilli</taxon>
        <taxon>Lactobacillales</taxon>
        <taxon>Lactobacillaceae</taxon>
        <taxon>Lapidilactobacillus</taxon>
    </lineage>
</organism>
<dbReference type="PRINTS" id="PR00773">
    <property type="entry name" value="GRPEPROTEIN"/>
</dbReference>
<keyword evidence="2 3" id="KW-0143">Chaperone</keyword>
<dbReference type="Proteomes" id="UP001597244">
    <property type="component" value="Unassembled WGS sequence"/>
</dbReference>
<evidence type="ECO:0000256" key="1">
    <source>
        <dbReference type="ARBA" id="ARBA00009054"/>
    </source>
</evidence>
<dbReference type="Pfam" id="PF01025">
    <property type="entry name" value="GrpE"/>
    <property type="match status" value="1"/>
</dbReference>
<dbReference type="InterPro" id="IPR009012">
    <property type="entry name" value="GrpE_head"/>
</dbReference>
<evidence type="ECO:0000313" key="8">
    <source>
        <dbReference type="EMBL" id="MFD1465482.1"/>
    </source>
</evidence>
<evidence type="ECO:0000256" key="4">
    <source>
        <dbReference type="RuleBase" id="RU000639"/>
    </source>
</evidence>
<comment type="similarity">
    <text evidence="1 3 5">Belongs to the GrpE family.</text>
</comment>
<evidence type="ECO:0000256" key="7">
    <source>
        <dbReference type="SAM" id="MobiDB-lite"/>
    </source>
</evidence>
<comment type="function">
    <text evidence="3 4">Participates actively in the response to hyperosmotic and heat shock by preventing the aggregation of stress-denatured proteins, in association with DnaK and GrpE. It is the nucleotide exchange factor for DnaK and may function as a thermosensor. Unfolded proteins bind initially to DnaJ; upon interaction with the DnaJ-bound protein, DnaK hydrolyzes its bound ATP, resulting in the formation of a stable complex. GrpE releases ADP from DnaK; ATP binding to DnaK triggers the release of the substrate protein, thus completing the reaction cycle. Several rounds of ATP-dependent interactions between DnaJ, DnaK and GrpE are required for fully efficient folding.</text>
</comment>
<dbReference type="PANTHER" id="PTHR21237:SF23">
    <property type="entry name" value="GRPE PROTEIN HOMOLOG, MITOCHONDRIAL"/>
    <property type="match status" value="1"/>
</dbReference>
<evidence type="ECO:0000256" key="3">
    <source>
        <dbReference type="HAMAP-Rule" id="MF_01151"/>
    </source>
</evidence>
<dbReference type="NCBIfam" id="NF010759">
    <property type="entry name" value="PRK14162.1"/>
    <property type="match status" value="1"/>
</dbReference>
<reference evidence="9" key="1">
    <citation type="journal article" date="2019" name="Int. J. Syst. Evol. Microbiol.">
        <title>The Global Catalogue of Microorganisms (GCM) 10K type strain sequencing project: providing services to taxonomists for standard genome sequencing and annotation.</title>
        <authorList>
            <consortium name="The Broad Institute Genomics Platform"/>
            <consortium name="The Broad Institute Genome Sequencing Center for Infectious Disease"/>
            <person name="Wu L."/>
            <person name="Ma J."/>
        </authorList>
    </citation>
    <scope>NUCLEOTIDE SEQUENCE [LARGE SCALE GENOMIC DNA]</scope>
    <source>
        <strain evidence="9">CCM 8951</strain>
    </source>
</reference>
<name>A0ABW4DLF4_9LACO</name>
<dbReference type="NCBIfam" id="NF010738">
    <property type="entry name" value="PRK14140.1"/>
    <property type="match status" value="1"/>
</dbReference>
<dbReference type="EMBL" id="JBHTOF010000034">
    <property type="protein sequence ID" value="MFD1465482.1"/>
    <property type="molecule type" value="Genomic_DNA"/>
</dbReference>
<keyword evidence="6" id="KW-0175">Coiled coil</keyword>
<feature type="region of interest" description="Disordered" evidence="7">
    <location>
        <begin position="1"/>
        <end position="71"/>
    </location>
</feature>
<dbReference type="HAMAP" id="MF_01151">
    <property type="entry name" value="GrpE"/>
    <property type="match status" value="1"/>
</dbReference>
<accession>A0ABW4DLF4</accession>
<comment type="subcellular location">
    <subcellularLocation>
        <location evidence="3">Cytoplasm</location>
    </subcellularLocation>
</comment>
<evidence type="ECO:0000256" key="5">
    <source>
        <dbReference type="RuleBase" id="RU004478"/>
    </source>
</evidence>
<keyword evidence="9" id="KW-1185">Reference proteome</keyword>
<dbReference type="SUPFAM" id="SSF51064">
    <property type="entry name" value="Head domain of nucleotide exchange factor GrpE"/>
    <property type="match status" value="1"/>
</dbReference>
<keyword evidence="3 4" id="KW-0346">Stress response</keyword>
<evidence type="ECO:0000313" key="9">
    <source>
        <dbReference type="Proteomes" id="UP001597244"/>
    </source>
</evidence>